<evidence type="ECO:0000313" key="1">
    <source>
        <dbReference type="EMBL" id="TDN89594.1"/>
    </source>
</evidence>
<name>A0A4R6G777_9BURK</name>
<accession>A0A4R6G777</accession>
<dbReference type="OrthoDB" id="1102561at2"/>
<protein>
    <submittedName>
        <fullName evidence="1">Uncharacterized protein</fullName>
    </submittedName>
</protein>
<dbReference type="RefSeq" id="WP_112993032.1">
    <property type="nucleotide sequence ID" value="NZ_PTLZ01000005.1"/>
</dbReference>
<proteinExistence type="predicted"/>
<gene>
    <name evidence="1" type="ORF">EV677_1653</name>
</gene>
<keyword evidence="2" id="KW-1185">Reference proteome</keyword>
<reference evidence="1 2" key="1">
    <citation type="submission" date="2019-03" db="EMBL/GenBank/DDBJ databases">
        <title>Genomic Encyclopedia of Type Strains, Phase IV (KMG-IV): sequencing the most valuable type-strain genomes for metagenomic binning, comparative biology and taxonomic classification.</title>
        <authorList>
            <person name="Goeker M."/>
        </authorList>
    </citation>
    <scope>NUCLEOTIDE SEQUENCE [LARGE SCALE GENOMIC DNA]</scope>
    <source>
        <strain evidence="1 2">DSM 18555</strain>
    </source>
</reference>
<dbReference type="AlphaFoldDB" id="A0A4R6G777"/>
<organism evidence="1 2">
    <name type="scientific">Herminiimonas fonticola</name>
    <dbReference type="NCBI Taxonomy" id="303380"/>
    <lineage>
        <taxon>Bacteria</taxon>
        <taxon>Pseudomonadati</taxon>
        <taxon>Pseudomonadota</taxon>
        <taxon>Betaproteobacteria</taxon>
        <taxon>Burkholderiales</taxon>
        <taxon>Oxalobacteraceae</taxon>
        <taxon>Herminiimonas</taxon>
    </lineage>
</organism>
<evidence type="ECO:0000313" key="2">
    <source>
        <dbReference type="Proteomes" id="UP000294737"/>
    </source>
</evidence>
<dbReference type="Proteomes" id="UP000294737">
    <property type="component" value="Unassembled WGS sequence"/>
</dbReference>
<dbReference type="EMBL" id="SNWF01000005">
    <property type="protein sequence ID" value="TDN89594.1"/>
    <property type="molecule type" value="Genomic_DNA"/>
</dbReference>
<sequence>MTAIVSKAPMQLVDPQAQIIIDFLKNIGLPHDNIIATQDQRAIISQNLPAYIESLPPQVKKDARYLSKFVVGAGIGLFDYSLNAIWNEVVLDLHKKAIAYGLDIFYDAAIGGKAREFYQSEEDLRSVKDSVLLDTCRKLELISDTTHKKLRHILDMRNDIGISHPTNYTINAFELLGWLQTCIQDVLNDRPTEAALQVQAFIQNIRTYKHPLDPVNLASISSKIAALATHHCGNVLRTMFGIFVSADTDPQVRKNISLLAVAVWSSSNEDTKYRLGLTLEGYNTNLYRDKYELGVEFFKAVNGNAFRSNSEKAIIIDGLLDQLLEKHNSWDNFHHEAPVVDVISSFINNQQDILANFAPKLIKVILMCRIGRGLTYCNGVSPRGKSYYDRIIGLLGDQFTPFVFIALTQYELQAKLDNEICRQQACLALESLKAAVVNQRLVECIDFLLANLPTTGKILFDSRFKTLTAGYVNWN</sequence>
<comment type="caution">
    <text evidence="1">The sequence shown here is derived from an EMBL/GenBank/DDBJ whole genome shotgun (WGS) entry which is preliminary data.</text>
</comment>